<protein>
    <recommendedName>
        <fullName evidence="4">Nucleotide-diphospho-sugar transferase domain-containing protein</fullName>
    </recommendedName>
</protein>
<dbReference type="GO" id="GO:0006487">
    <property type="term" value="P:protein N-linked glycosylation"/>
    <property type="evidence" value="ECO:0007669"/>
    <property type="project" value="TreeGrafter"/>
</dbReference>
<sequence length="207" mass="24601">MRICVVMFYDDNIKNYGDINYEINKNYCKKYGLDIIVSHKKIYDNRHPAWERLPLLLKYIDNYDYLIWIDADAFFFPDANNIVDVINNNSDFNFIFSNDITGLNVNTGILIVKNSQYSKEFLERWAYDDSLFENNTYPHWWDQGVLIDMINNNLLDIKNNSICIDYGILQEFYPNEFTKAYIYHLAGIDCNTRVSVSENYIKQIKIL</sequence>
<organism evidence="3">
    <name type="scientific">viral metagenome</name>
    <dbReference type="NCBI Taxonomy" id="1070528"/>
    <lineage>
        <taxon>unclassified sequences</taxon>
        <taxon>metagenomes</taxon>
        <taxon>organismal metagenomes</taxon>
    </lineage>
</organism>
<dbReference type="Gene3D" id="3.90.550.10">
    <property type="entry name" value="Spore Coat Polysaccharide Biosynthesis Protein SpsA, Chain A"/>
    <property type="match status" value="1"/>
</dbReference>
<dbReference type="GO" id="GO:0000139">
    <property type="term" value="C:Golgi membrane"/>
    <property type="evidence" value="ECO:0007669"/>
    <property type="project" value="TreeGrafter"/>
</dbReference>
<evidence type="ECO:0000256" key="2">
    <source>
        <dbReference type="ARBA" id="ARBA00022679"/>
    </source>
</evidence>
<dbReference type="AlphaFoldDB" id="A0A6C0HDL4"/>
<name>A0A6C0HDL4_9ZZZZ</name>
<evidence type="ECO:0000313" key="3">
    <source>
        <dbReference type="EMBL" id="QHT78093.1"/>
    </source>
</evidence>
<dbReference type="InterPro" id="IPR008630">
    <property type="entry name" value="Glyco_trans_34"/>
</dbReference>
<dbReference type="Pfam" id="PF03314">
    <property type="entry name" value="DUF273"/>
    <property type="match status" value="1"/>
</dbReference>
<dbReference type="PANTHER" id="PTHR31306:SF4">
    <property type="entry name" value="ALPHA-1,2-GALACTOSYLTRANSFERASE"/>
    <property type="match status" value="1"/>
</dbReference>
<evidence type="ECO:0000256" key="1">
    <source>
        <dbReference type="ARBA" id="ARBA00022676"/>
    </source>
</evidence>
<keyword evidence="2" id="KW-0808">Transferase</keyword>
<dbReference type="SUPFAM" id="SSF53448">
    <property type="entry name" value="Nucleotide-diphospho-sugar transferases"/>
    <property type="match status" value="1"/>
</dbReference>
<proteinExistence type="predicted"/>
<dbReference type="EMBL" id="MN739929">
    <property type="protein sequence ID" value="QHT78093.1"/>
    <property type="molecule type" value="Genomic_DNA"/>
</dbReference>
<keyword evidence="1" id="KW-0328">Glycosyltransferase</keyword>
<dbReference type="GO" id="GO:0016757">
    <property type="term" value="F:glycosyltransferase activity"/>
    <property type="evidence" value="ECO:0007669"/>
    <property type="project" value="UniProtKB-KW"/>
</dbReference>
<accession>A0A6C0HDL4</accession>
<dbReference type="InterPro" id="IPR029044">
    <property type="entry name" value="Nucleotide-diphossugar_trans"/>
</dbReference>
<dbReference type="PANTHER" id="PTHR31306">
    <property type="entry name" value="ALPHA-1,6-MANNOSYLTRANSFERASE MNN11-RELATED"/>
    <property type="match status" value="1"/>
</dbReference>
<dbReference type="InterPro" id="IPR004988">
    <property type="entry name" value="DUF273"/>
</dbReference>
<reference evidence="3" key="1">
    <citation type="journal article" date="2020" name="Nature">
        <title>Giant virus diversity and host interactions through global metagenomics.</title>
        <authorList>
            <person name="Schulz F."/>
            <person name="Roux S."/>
            <person name="Paez-Espino D."/>
            <person name="Jungbluth S."/>
            <person name="Walsh D.A."/>
            <person name="Denef V.J."/>
            <person name="McMahon K.D."/>
            <person name="Konstantinidis K.T."/>
            <person name="Eloe-Fadrosh E.A."/>
            <person name="Kyrpides N.C."/>
            <person name="Woyke T."/>
        </authorList>
    </citation>
    <scope>NUCLEOTIDE SEQUENCE</scope>
    <source>
        <strain evidence="3">GVMAG-M-3300023179-91</strain>
    </source>
</reference>
<evidence type="ECO:0008006" key="4">
    <source>
        <dbReference type="Google" id="ProtNLM"/>
    </source>
</evidence>